<sequence length="147" mass="17625">MTVITTLKEKRREKQIKYERSVLKELSINTLKERVRQYFGSTKIASSFVMNTGIEEACYDVALEAFLLGAKFSKFGYYGEDMEAVRLRCFKEEKHLIDTLYNFLLYWGNGEEGTMSESLYYLCEQYIHVWWREGYEKGQRRRKLRLH</sequence>
<dbReference type="InterPro" id="IPR019667">
    <property type="entry name" value="Uncharacterised_YbaK"/>
</dbReference>
<evidence type="ECO:0000313" key="2">
    <source>
        <dbReference type="Proteomes" id="UP001623041"/>
    </source>
</evidence>
<reference evidence="1 2" key="1">
    <citation type="submission" date="2024-11" db="EMBL/GenBank/DDBJ databases">
        <authorList>
            <person name="Lucas J.A."/>
        </authorList>
    </citation>
    <scope>NUCLEOTIDE SEQUENCE [LARGE SCALE GENOMIC DNA]</scope>
    <source>
        <strain evidence="1 2">Z 5.4</strain>
    </source>
</reference>
<protein>
    <submittedName>
        <fullName evidence="1">YbaK family protein</fullName>
    </submittedName>
</protein>
<accession>A0ABW8RQD7</accession>
<organism evidence="1 2">
    <name type="scientific">Bacillus salipaludis</name>
    <dbReference type="NCBI Taxonomy" id="2547811"/>
    <lineage>
        <taxon>Bacteria</taxon>
        <taxon>Bacillati</taxon>
        <taxon>Bacillota</taxon>
        <taxon>Bacilli</taxon>
        <taxon>Bacillales</taxon>
        <taxon>Bacillaceae</taxon>
        <taxon>Bacillus</taxon>
    </lineage>
</organism>
<comment type="caution">
    <text evidence="1">The sequence shown here is derived from an EMBL/GenBank/DDBJ whole genome shotgun (WGS) entry which is preliminary data.</text>
</comment>
<dbReference type="Pfam" id="PF10730">
    <property type="entry name" value="DUF2521"/>
    <property type="match status" value="1"/>
</dbReference>
<gene>
    <name evidence="1" type="ORF">ACJEBI_26120</name>
</gene>
<keyword evidence="2" id="KW-1185">Reference proteome</keyword>
<name>A0ABW8RQD7_9BACI</name>
<dbReference type="Proteomes" id="UP001623041">
    <property type="component" value="Unassembled WGS sequence"/>
</dbReference>
<proteinExistence type="predicted"/>
<dbReference type="RefSeq" id="WP_406583351.1">
    <property type="nucleotide sequence ID" value="NZ_JBJHQH010000029.1"/>
</dbReference>
<evidence type="ECO:0000313" key="1">
    <source>
        <dbReference type="EMBL" id="MFK9094929.1"/>
    </source>
</evidence>
<dbReference type="EMBL" id="JBJHQH010000029">
    <property type="protein sequence ID" value="MFK9094929.1"/>
    <property type="molecule type" value="Genomic_DNA"/>
</dbReference>